<evidence type="ECO:0000313" key="2">
    <source>
        <dbReference type="EMBL" id="RVT75405.1"/>
    </source>
</evidence>
<sequence length="281" mass="33479">MKITKFLLVLLLSLNSNLFAQIYKTYNTKKSDPEYLEKEINIRSKNNISESFEYTHQVNSSKDSILKSHKTYSRNGLLLTSVVFSSEQDTINYLSNRYESDQLIESNIWLKRGKAFDFNYTTNYKYDEKGNNIETKQIDLNKNIVYRRIEYDNNNFKKALYTKRSDKTDFSLTQEYFYSKKNKLIKTKTYSSNEKLFEEEIYQYNKIGNLIGNYLIFNGKKSTTHFYSYDKNNNQTESGFKSLDVYKTKYEYDKNNNIVKICDLKNDTITSIRTITYKKFE</sequence>
<feature type="signal peptide" evidence="1">
    <location>
        <begin position="1"/>
        <end position="20"/>
    </location>
</feature>
<organism evidence="2 3">
    <name type="scientific">Flavobacterium sufflavum</name>
    <dbReference type="NCBI Taxonomy" id="1921138"/>
    <lineage>
        <taxon>Bacteria</taxon>
        <taxon>Pseudomonadati</taxon>
        <taxon>Bacteroidota</taxon>
        <taxon>Flavobacteriia</taxon>
        <taxon>Flavobacteriales</taxon>
        <taxon>Flavobacteriaceae</taxon>
        <taxon>Flavobacterium</taxon>
    </lineage>
</organism>
<dbReference type="Proteomes" id="UP000285211">
    <property type="component" value="Unassembled WGS sequence"/>
</dbReference>
<dbReference type="AlphaFoldDB" id="A0A437KTF4"/>
<keyword evidence="3" id="KW-1185">Reference proteome</keyword>
<evidence type="ECO:0000313" key="3">
    <source>
        <dbReference type="Proteomes" id="UP000285211"/>
    </source>
</evidence>
<evidence type="ECO:0000256" key="1">
    <source>
        <dbReference type="SAM" id="SignalP"/>
    </source>
</evidence>
<dbReference type="EMBL" id="SACJ01000006">
    <property type="protein sequence ID" value="RVT75405.1"/>
    <property type="molecule type" value="Genomic_DNA"/>
</dbReference>
<name>A0A437KTF4_9FLAO</name>
<keyword evidence="1" id="KW-0732">Signal</keyword>
<dbReference type="RefSeq" id="WP_128195708.1">
    <property type="nucleotide sequence ID" value="NZ_SACJ01000006.1"/>
</dbReference>
<comment type="caution">
    <text evidence="2">The sequence shown here is derived from an EMBL/GenBank/DDBJ whole genome shotgun (WGS) entry which is preliminary data.</text>
</comment>
<accession>A0A437KTF4</accession>
<dbReference type="OrthoDB" id="1336154at2"/>
<evidence type="ECO:0008006" key="4">
    <source>
        <dbReference type="Google" id="ProtNLM"/>
    </source>
</evidence>
<protein>
    <recommendedName>
        <fullName evidence="4">Sugar-binding protein</fullName>
    </recommendedName>
</protein>
<feature type="chain" id="PRO_5019181035" description="Sugar-binding protein" evidence="1">
    <location>
        <begin position="21"/>
        <end position="281"/>
    </location>
</feature>
<dbReference type="Gene3D" id="2.180.10.10">
    <property type="entry name" value="RHS repeat-associated core"/>
    <property type="match status" value="1"/>
</dbReference>
<gene>
    <name evidence="2" type="ORF">EOD40_11645</name>
</gene>
<proteinExistence type="predicted"/>
<reference evidence="2 3" key="1">
    <citation type="submission" date="2019-01" db="EMBL/GenBank/DDBJ databases">
        <authorList>
            <person name="Chen W.-M."/>
        </authorList>
    </citation>
    <scope>NUCLEOTIDE SEQUENCE [LARGE SCALE GENOMIC DNA]</scope>
    <source>
        <strain evidence="2 3">BBQ-12</strain>
    </source>
</reference>